<dbReference type="Proteomes" id="UP000265703">
    <property type="component" value="Unassembled WGS sequence"/>
</dbReference>
<organism evidence="2 3">
    <name type="scientific">Glomus cerebriforme</name>
    <dbReference type="NCBI Taxonomy" id="658196"/>
    <lineage>
        <taxon>Eukaryota</taxon>
        <taxon>Fungi</taxon>
        <taxon>Fungi incertae sedis</taxon>
        <taxon>Mucoromycota</taxon>
        <taxon>Glomeromycotina</taxon>
        <taxon>Glomeromycetes</taxon>
        <taxon>Glomerales</taxon>
        <taxon>Glomeraceae</taxon>
        <taxon>Glomus</taxon>
    </lineage>
</organism>
<reference evidence="2 3" key="1">
    <citation type="submission" date="2018-06" db="EMBL/GenBank/DDBJ databases">
        <title>Comparative genomics reveals the genomic features of Rhizophagus irregularis, R. cerebriforme, R. diaphanum and Gigaspora rosea, and their symbiotic lifestyle signature.</title>
        <authorList>
            <person name="Morin E."/>
            <person name="San Clemente H."/>
            <person name="Chen E.C.H."/>
            <person name="De La Providencia I."/>
            <person name="Hainaut M."/>
            <person name="Kuo A."/>
            <person name="Kohler A."/>
            <person name="Murat C."/>
            <person name="Tang N."/>
            <person name="Roy S."/>
            <person name="Loubradou J."/>
            <person name="Henrissat B."/>
            <person name="Grigoriev I.V."/>
            <person name="Corradi N."/>
            <person name="Roux C."/>
            <person name="Martin F.M."/>
        </authorList>
    </citation>
    <scope>NUCLEOTIDE SEQUENCE [LARGE SCALE GENOMIC DNA]</scope>
    <source>
        <strain evidence="2 3">DAOM 227022</strain>
    </source>
</reference>
<dbReference type="EMBL" id="QKYT01000786">
    <property type="protein sequence ID" value="RIA81495.1"/>
    <property type="molecule type" value="Genomic_DNA"/>
</dbReference>
<evidence type="ECO:0000313" key="2">
    <source>
        <dbReference type="EMBL" id="RIA81495.1"/>
    </source>
</evidence>
<keyword evidence="3" id="KW-1185">Reference proteome</keyword>
<keyword evidence="1" id="KW-1133">Transmembrane helix</keyword>
<evidence type="ECO:0000256" key="1">
    <source>
        <dbReference type="SAM" id="Phobius"/>
    </source>
</evidence>
<gene>
    <name evidence="2" type="ORF">C1645_836889</name>
</gene>
<proteinExistence type="predicted"/>
<keyword evidence="1" id="KW-0812">Transmembrane</keyword>
<protein>
    <submittedName>
        <fullName evidence="2">Uncharacterized protein</fullName>
    </submittedName>
</protein>
<accession>A0A397SB33</accession>
<comment type="caution">
    <text evidence="2">The sequence shown here is derived from an EMBL/GenBank/DDBJ whole genome shotgun (WGS) entry which is preliminary data.</text>
</comment>
<name>A0A397SB33_9GLOM</name>
<sequence>MAPTFTHTLLEHVPQYVLGCLPAIAMIGASPMDNFLEKLAWVLRCLGCPFVGLFYNLNIGGKKTLRCIYWLSSDYFVITGDKEYTESKEVNIDLLEFTLWH</sequence>
<evidence type="ECO:0000313" key="3">
    <source>
        <dbReference type="Proteomes" id="UP000265703"/>
    </source>
</evidence>
<feature type="transmembrane region" description="Helical" evidence="1">
    <location>
        <begin position="39"/>
        <end position="57"/>
    </location>
</feature>
<dbReference type="OrthoDB" id="2356201at2759"/>
<keyword evidence="1" id="KW-0472">Membrane</keyword>
<dbReference type="AlphaFoldDB" id="A0A397SB33"/>